<evidence type="ECO:0000256" key="3">
    <source>
        <dbReference type="ARBA" id="ARBA00022692"/>
    </source>
</evidence>
<evidence type="ECO:0000313" key="7">
    <source>
        <dbReference type="EMBL" id="RMZ39522.1"/>
    </source>
</evidence>
<dbReference type="PANTHER" id="PTHR23502:SF68">
    <property type="entry name" value="MULTIDRUG TRANSPORTER, PUTATIVE (AFU_ORTHOLOGUE AFUA_3G01120)-RELATED"/>
    <property type="match status" value="1"/>
</dbReference>
<evidence type="ECO:0000256" key="4">
    <source>
        <dbReference type="ARBA" id="ARBA00022989"/>
    </source>
</evidence>
<sequence>MASACELRRMSHDEPWAGSEPYNILDWDGPEEDANPLYWGTPKKVLNVACVSIFNFLTPLGSAMFAPGVTQVMEQFHSTSKPLSSFVVSVYLLGFAFGP</sequence>
<feature type="transmembrane region" description="Helical" evidence="6">
    <location>
        <begin position="45"/>
        <end position="70"/>
    </location>
</feature>
<proteinExistence type="inferred from homology"/>
<organism evidence="7 8">
    <name type="scientific">Aspergillus flavus</name>
    <dbReference type="NCBI Taxonomy" id="5059"/>
    <lineage>
        <taxon>Eukaryota</taxon>
        <taxon>Fungi</taxon>
        <taxon>Dikarya</taxon>
        <taxon>Ascomycota</taxon>
        <taxon>Pezizomycotina</taxon>
        <taxon>Eurotiomycetes</taxon>
        <taxon>Eurotiomycetidae</taxon>
        <taxon>Eurotiales</taxon>
        <taxon>Aspergillaceae</taxon>
        <taxon>Aspergillus</taxon>
        <taxon>Aspergillus subgen. Circumdati</taxon>
    </lineage>
</organism>
<dbReference type="Proteomes" id="UP000275480">
    <property type="component" value="Unassembled WGS sequence"/>
</dbReference>
<dbReference type="Gene3D" id="1.20.1250.20">
    <property type="entry name" value="MFS general substrate transporter like domains"/>
    <property type="match status" value="1"/>
</dbReference>
<keyword evidence="5 6" id="KW-0472">Membrane</keyword>
<comment type="subcellular location">
    <subcellularLocation>
        <location evidence="1">Membrane</location>
        <topology evidence="1">Multi-pass membrane protein</topology>
    </subcellularLocation>
</comment>
<evidence type="ECO:0000256" key="1">
    <source>
        <dbReference type="ARBA" id="ARBA00004141"/>
    </source>
</evidence>
<keyword evidence="4 6" id="KW-1133">Transmembrane helix</keyword>
<name>A0AB74C221_ASPFL</name>
<dbReference type="InterPro" id="IPR036259">
    <property type="entry name" value="MFS_trans_sf"/>
</dbReference>
<dbReference type="PANTHER" id="PTHR23502">
    <property type="entry name" value="MAJOR FACILITATOR SUPERFAMILY"/>
    <property type="match status" value="1"/>
</dbReference>
<accession>A0AB74C221</accession>
<evidence type="ECO:0000256" key="2">
    <source>
        <dbReference type="ARBA" id="ARBA00008335"/>
    </source>
</evidence>
<dbReference type="AlphaFoldDB" id="A0AB74C221"/>
<dbReference type="EMBL" id="QQZZ01000130">
    <property type="protein sequence ID" value="RMZ39522.1"/>
    <property type="molecule type" value="Genomic_DNA"/>
</dbReference>
<gene>
    <name evidence="7" type="ORF">CA14_010144</name>
</gene>
<dbReference type="SUPFAM" id="SSF103473">
    <property type="entry name" value="MFS general substrate transporter"/>
    <property type="match status" value="1"/>
</dbReference>
<keyword evidence="3 6" id="KW-0812">Transmembrane</keyword>
<evidence type="ECO:0000256" key="5">
    <source>
        <dbReference type="ARBA" id="ARBA00023136"/>
    </source>
</evidence>
<dbReference type="GO" id="GO:0016020">
    <property type="term" value="C:membrane"/>
    <property type="evidence" value="ECO:0007669"/>
    <property type="project" value="UniProtKB-SubCell"/>
</dbReference>
<evidence type="ECO:0000313" key="8">
    <source>
        <dbReference type="Proteomes" id="UP000275480"/>
    </source>
</evidence>
<evidence type="ECO:0000256" key="6">
    <source>
        <dbReference type="SAM" id="Phobius"/>
    </source>
</evidence>
<protein>
    <recommendedName>
        <fullName evidence="9">Major facilitator superfamily (MFS) profile domain-containing protein</fullName>
    </recommendedName>
</protein>
<evidence type="ECO:0008006" key="9">
    <source>
        <dbReference type="Google" id="ProtNLM"/>
    </source>
</evidence>
<comment type="similarity">
    <text evidence="2">Belongs to the major facilitator superfamily.</text>
</comment>
<reference evidence="7 8" key="1">
    <citation type="submission" date="2018-07" db="EMBL/GenBank/DDBJ databases">
        <title>Identification of spontaneous genetic mutation associated with occurrence of a yellow conidial color mutant of Aspergillus flavus.</title>
        <authorList>
            <person name="Chang P.-K."/>
            <person name="Mack B.M."/>
            <person name="Scharfenstein L."/>
            <person name="Gilbert M.K."/>
        </authorList>
    </citation>
    <scope>NUCLEOTIDE SEQUENCE [LARGE SCALE GENOMIC DNA]</scope>
    <source>
        <strain evidence="7 8">CA14</strain>
    </source>
</reference>
<comment type="caution">
    <text evidence="7">The sequence shown here is derived from an EMBL/GenBank/DDBJ whole genome shotgun (WGS) entry which is preliminary data.</text>
</comment>
<dbReference type="GO" id="GO:0022857">
    <property type="term" value="F:transmembrane transporter activity"/>
    <property type="evidence" value="ECO:0007669"/>
    <property type="project" value="TreeGrafter"/>
</dbReference>